<dbReference type="InterPro" id="IPR012337">
    <property type="entry name" value="RNaseH-like_sf"/>
</dbReference>
<keyword evidence="2" id="KW-1133">Transmembrane helix</keyword>
<proteinExistence type="predicted"/>
<sequence length="489" mass="55173">LDHECNFTSNRWRWETVYLFTEFKGKPMCLVLHYNTTQKDKYEKCTGAARAAIVADLKGKIHRQHSLFTKTTTVQESALKASYVVTLELAKAKKPLSDGEMVKRCAIEMARSFGDDNMATNFGTVSLSCRTVTQRIFNIRQHVEEKLNDVMNDCRYFSLVLDEGTDVTDVSQLLIFTRTIDSSFEVHEELLKLVSLHDTTKGTDIFNAVKTVVNEHGGFSKLSAIVTNGAPSMQGRRTGFAGLLYQSGVGCPVLHCIIHQALCVKTINFSQVMGVVTKVTNLQGGNRALNPRKFVAFLEEVNAAYGDLQMHTDIRWMSRRKCLERFFALRTELPVFLEDCVRCDTSAYCHKLRDTAFLYDMAFLSDITSHLNNLSIQLQGRCQTVSDLYAHMSAFWRKLALFRDKNTYLFIQPFPLLPLLVLLTIVCLSGEKHTTVGYEQTQMPKRHKTFQLRSQEVVNQLIRPAGASDGKSPGSGKSTDHTVESFKGN</sequence>
<keyword evidence="2" id="KW-0812">Transmembrane</keyword>
<evidence type="ECO:0008006" key="4">
    <source>
        <dbReference type="Google" id="ProtNLM"/>
    </source>
</evidence>
<dbReference type="AlphaFoldDB" id="A0A3B4Z810"/>
<dbReference type="GeneTree" id="ENSGT00950000182812"/>
<feature type="region of interest" description="Disordered" evidence="1">
    <location>
        <begin position="464"/>
        <end position="489"/>
    </location>
</feature>
<organism evidence="3">
    <name type="scientific">Stegastes partitus</name>
    <name type="common">bicolor damselfish</name>
    <dbReference type="NCBI Taxonomy" id="144197"/>
    <lineage>
        <taxon>Eukaryota</taxon>
        <taxon>Metazoa</taxon>
        <taxon>Chordata</taxon>
        <taxon>Craniata</taxon>
        <taxon>Vertebrata</taxon>
        <taxon>Euteleostomi</taxon>
        <taxon>Actinopterygii</taxon>
        <taxon>Neopterygii</taxon>
        <taxon>Teleostei</taxon>
        <taxon>Neoteleostei</taxon>
        <taxon>Acanthomorphata</taxon>
        <taxon>Ovalentaria</taxon>
        <taxon>Pomacentridae</taxon>
        <taxon>Stegastes</taxon>
    </lineage>
</organism>
<dbReference type="PANTHER" id="PTHR45913">
    <property type="entry name" value="EPM2A-INTERACTING PROTEIN 1"/>
    <property type="match status" value="1"/>
</dbReference>
<dbReference type="PANTHER" id="PTHR45913:SF20">
    <property type="entry name" value="GENERAL TRANSCRIPTION FACTOR II-I REPEAT DOMAIN-CONTAINING PROTEIN 2"/>
    <property type="match status" value="1"/>
</dbReference>
<evidence type="ECO:0000313" key="3">
    <source>
        <dbReference type="Ensembl" id="ENSSPAP00000004913.1"/>
    </source>
</evidence>
<accession>A0A3B4Z810</accession>
<reference evidence="3" key="1">
    <citation type="submission" date="2023-09" db="UniProtKB">
        <authorList>
            <consortium name="Ensembl"/>
        </authorList>
    </citation>
    <scope>IDENTIFICATION</scope>
</reference>
<dbReference type="SUPFAM" id="SSF53098">
    <property type="entry name" value="Ribonuclease H-like"/>
    <property type="match status" value="1"/>
</dbReference>
<name>A0A3B4Z810_9TELE</name>
<keyword evidence="2" id="KW-0472">Membrane</keyword>
<feature type="compositionally biased region" description="Basic and acidic residues" evidence="1">
    <location>
        <begin position="478"/>
        <end position="489"/>
    </location>
</feature>
<evidence type="ECO:0000256" key="2">
    <source>
        <dbReference type="SAM" id="Phobius"/>
    </source>
</evidence>
<dbReference type="Ensembl" id="ENSSPAT00000005009.1">
    <property type="protein sequence ID" value="ENSSPAP00000004913.1"/>
    <property type="gene ID" value="ENSSPAG00000003812.1"/>
</dbReference>
<evidence type="ECO:0000256" key="1">
    <source>
        <dbReference type="SAM" id="MobiDB-lite"/>
    </source>
</evidence>
<feature type="transmembrane region" description="Helical" evidence="2">
    <location>
        <begin position="408"/>
        <end position="428"/>
    </location>
</feature>
<protein>
    <recommendedName>
        <fullName evidence="4">DUF4371 domain-containing protein</fullName>
    </recommendedName>
</protein>